<dbReference type="InterPro" id="IPR039611">
    <property type="entry name" value="VQ_4/11/13/19/31/33"/>
</dbReference>
<evidence type="ECO:0000256" key="5">
    <source>
        <dbReference type="SAM" id="Phobius"/>
    </source>
</evidence>
<keyword evidence="5" id="KW-0812">Transmembrane</keyword>
<gene>
    <name evidence="7" type="ORF">A4U43_C02F5890</name>
</gene>
<evidence type="ECO:0000256" key="4">
    <source>
        <dbReference type="SAM" id="MobiDB-lite"/>
    </source>
</evidence>
<feature type="region of interest" description="Disordered" evidence="4">
    <location>
        <begin position="148"/>
        <end position="187"/>
    </location>
</feature>
<evidence type="ECO:0000256" key="3">
    <source>
        <dbReference type="ARBA" id="ARBA00023242"/>
    </source>
</evidence>
<dbReference type="GO" id="GO:0005634">
    <property type="term" value="C:nucleus"/>
    <property type="evidence" value="ECO:0007669"/>
    <property type="project" value="UniProtKB-SubCell"/>
</dbReference>
<evidence type="ECO:0000256" key="1">
    <source>
        <dbReference type="ARBA" id="ARBA00004123"/>
    </source>
</evidence>
<protein>
    <recommendedName>
        <fullName evidence="6">VQ domain-containing protein</fullName>
    </recommendedName>
</protein>
<evidence type="ECO:0000313" key="8">
    <source>
        <dbReference type="Proteomes" id="UP000243459"/>
    </source>
</evidence>
<organism evidence="7 8">
    <name type="scientific">Asparagus officinalis</name>
    <name type="common">Garden asparagus</name>
    <dbReference type="NCBI Taxonomy" id="4686"/>
    <lineage>
        <taxon>Eukaryota</taxon>
        <taxon>Viridiplantae</taxon>
        <taxon>Streptophyta</taxon>
        <taxon>Embryophyta</taxon>
        <taxon>Tracheophyta</taxon>
        <taxon>Spermatophyta</taxon>
        <taxon>Magnoliopsida</taxon>
        <taxon>Liliopsida</taxon>
        <taxon>Asparagales</taxon>
        <taxon>Asparagaceae</taxon>
        <taxon>Asparagoideae</taxon>
        <taxon>Asparagus</taxon>
    </lineage>
</organism>
<dbReference type="PANTHER" id="PTHR33402">
    <property type="entry name" value="VQ MOTIF-CONTAINING PROTEIN 11-LIKE"/>
    <property type="match status" value="1"/>
</dbReference>
<dbReference type="AlphaFoldDB" id="A0A5P1FIY7"/>
<keyword evidence="5" id="KW-1133">Transmembrane helix</keyword>
<sequence length="289" mass="32403">MRRLGVVPNQWRRLRPPLLPSTKRKLPFTKTPSKKLILKYIPFLVVLALLPPIFFHLRLKRFQQMRLKKCRWVENPPLVCAHGGDSSKAAPNTLCIFASEELWTHARIQLFMEKPSGPSSSPKARSPSTTFVETDPTTFKELVQRLTGPNYRSSAKTSPSTSSTALKPASVKRPTFKLQDRRQGRRQKLTIIRPNTPVVPLMGFTLSSPSGHHSTLISPSAYISGLKLSDEKCKKASSLGSDEEAEEKAIRERRFYLHRSPTASRPNSSEPELLTLFPLTSPSSKPVGP</sequence>
<keyword evidence="3" id="KW-0539">Nucleus</keyword>
<dbReference type="Gramene" id="ONK77377">
    <property type="protein sequence ID" value="ONK77377"/>
    <property type="gene ID" value="A4U43_C02F5890"/>
</dbReference>
<proteinExistence type="predicted"/>
<reference evidence="8" key="1">
    <citation type="journal article" date="2017" name="Nat. Commun.">
        <title>The asparagus genome sheds light on the origin and evolution of a young Y chromosome.</title>
        <authorList>
            <person name="Harkess A."/>
            <person name="Zhou J."/>
            <person name="Xu C."/>
            <person name="Bowers J.E."/>
            <person name="Van der Hulst R."/>
            <person name="Ayyampalayam S."/>
            <person name="Mercati F."/>
            <person name="Riccardi P."/>
            <person name="McKain M.R."/>
            <person name="Kakrana A."/>
            <person name="Tang H."/>
            <person name="Ray J."/>
            <person name="Groenendijk J."/>
            <person name="Arikit S."/>
            <person name="Mathioni S.M."/>
            <person name="Nakano M."/>
            <person name="Shan H."/>
            <person name="Telgmann-Rauber A."/>
            <person name="Kanno A."/>
            <person name="Yue Z."/>
            <person name="Chen H."/>
            <person name="Li W."/>
            <person name="Chen Y."/>
            <person name="Xu X."/>
            <person name="Zhang Y."/>
            <person name="Luo S."/>
            <person name="Chen H."/>
            <person name="Gao J."/>
            <person name="Mao Z."/>
            <person name="Pires J.C."/>
            <person name="Luo M."/>
            <person name="Kudrna D."/>
            <person name="Wing R.A."/>
            <person name="Meyers B.C."/>
            <person name="Yi K."/>
            <person name="Kong H."/>
            <person name="Lavrijsen P."/>
            <person name="Sunseri F."/>
            <person name="Falavigna A."/>
            <person name="Ye Y."/>
            <person name="Leebens-Mack J.H."/>
            <person name="Chen G."/>
        </authorList>
    </citation>
    <scope>NUCLEOTIDE SEQUENCE [LARGE SCALE GENOMIC DNA]</scope>
    <source>
        <strain evidence="8">cv. DH0086</strain>
    </source>
</reference>
<evidence type="ECO:0000313" key="7">
    <source>
        <dbReference type="EMBL" id="ONK77377.1"/>
    </source>
</evidence>
<name>A0A5P1FIY7_ASPOF</name>
<keyword evidence="5" id="KW-0472">Membrane</keyword>
<feature type="compositionally biased region" description="Low complexity" evidence="4">
    <location>
        <begin position="153"/>
        <end position="169"/>
    </location>
</feature>
<feature type="transmembrane region" description="Helical" evidence="5">
    <location>
        <begin position="40"/>
        <end position="59"/>
    </location>
</feature>
<accession>A0A5P1FIY7</accession>
<comment type="subcellular location">
    <subcellularLocation>
        <location evidence="1">Nucleus</location>
    </subcellularLocation>
</comment>
<feature type="compositionally biased region" description="Low complexity" evidence="4">
    <location>
        <begin position="268"/>
        <end position="289"/>
    </location>
</feature>
<feature type="region of interest" description="Disordered" evidence="4">
    <location>
        <begin position="255"/>
        <end position="289"/>
    </location>
</feature>
<dbReference type="Pfam" id="PF05678">
    <property type="entry name" value="VQ"/>
    <property type="match status" value="1"/>
</dbReference>
<dbReference type="Proteomes" id="UP000243459">
    <property type="component" value="Chromosome 2"/>
</dbReference>
<dbReference type="InterPro" id="IPR008889">
    <property type="entry name" value="VQ"/>
</dbReference>
<evidence type="ECO:0000259" key="6">
    <source>
        <dbReference type="Pfam" id="PF05678"/>
    </source>
</evidence>
<keyword evidence="2" id="KW-0597">Phosphoprotein</keyword>
<feature type="domain" description="VQ" evidence="6">
    <location>
        <begin position="127"/>
        <end position="150"/>
    </location>
</feature>
<dbReference type="EMBL" id="CM007382">
    <property type="protein sequence ID" value="ONK77377.1"/>
    <property type="molecule type" value="Genomic_DNA"/>
</dbReference>
<dbReference type="PANTHER" id="PTHR33402:SF22">
    <property type="entry name" value="VQ MOTIF-CONTAINING PROTEIN 31"/>
    <property type="match status" value="1"/>
</dbReference>
<evidence type="ECO:0000256" key="2">
    <source>
        <dbReference type="ARBA" id="ARBA00022553"/>
    </source>
</evidence>
<keyword evidence="8" id="KW-1185">Reference proteome</keyword>